<evidence type="ECO:0000313" key="3">
    <source>
        <dbReference type="Proteomes" id="UP000184130"/>
    </source>
</evidence>
<dbReference type="AlphaFoldDB" id="A0A1M6XW84"/>
<organism evidence="2 3">
    <name type="scientific">Xylanibacter ruminicola</name>
    <name type="common">Prevotella ruminicola</name>
    <dbReference type="NCBI Taxonomy" id="839"/>
    <lineage>
        <taxon>Bacteria</taxon>
        <taxon>Pseudomonadati</taxon>
        <taxon>Bacteroidota</taxon>
        <taxon>Bacteroidia</taxon>
        <taxon>Bacteroidales</taxon>
        <taxon>Prevotellaceae</taxon>
        <taxon>Xylanibacter</taxon>
    </lineage>
</organism>
<name>A0A1M6XW84_XYLRU</name>
<protein>
    <submittedName>
        <fullName evidence="2">Uncharacterized protein</fullName>
    </submittedName>
</protein>
<sequence length="161" mass="18986">MKSTNLSRLLVGNVATLIFLLILAVIVIYLMVGDVNRMQEATTNYGYYLNAIYLIDNIARTYFFSCFLLMVYLVYINKQYSKWSVRLFYFVGLSVLAYYAFAGAYIDYVFKHLEPEYINNYQRLVHCLYTGPLHWIIIGYFFTPRILKDAQKLQEEQELTV</sequence>
<dbReference type="OrthoDB" id="1070014at2"/>
<evidence type="ECO:0000313" key="2">
    <source>
        <dbReference type="EMBL" id="SHL10250.1"/>
    </source>
</evidence>
<gene>
    <name evidence="2" type="ORF">SAMN05216463_12266</name>
</gene>
<dbReference type="RefSeq" id="WP_139261636.1">
    <property type="nucleotide sequence ID" value="NZ_FRBD01000022.1"/>
</dbReference>
<keyword evidence="1" id="KW-1133">Transmembrane helix</keyword>
<proteinExistence type="predicted"/>
<feature type="transmembrane region" description="Helical" evidence="1">
    <location>
        <begin position="52"/>
        <end position="75"/>
    </location>
</feature>
<feature type="transmembrane region" description="Helical" evidence="1">
    <location>
        <begin position="87"/>
        <end position="106"/>
    </location>
</feature>
<feature type="transmembrane region" description="Helical" evidence="1">
    <location>
        <begin position="9"/>
        <end position="32"/>
    </location>
</feature>
<dbReference type="Proteomes" id="UP000184130">
    <property type="component" value="Unassembled WGS sequence"/>
</dbReference>
<accession>A0A1M6XW84</accession>
<keyword evidence="1" id="KW-0472">Membrane</keyword>
<keyword evidence="1" id="KW-0812">Transmembrane</keyword>
<evidence type="ECO:0000256" key="1">
    <source>
        <dbReference type="SAM" id="Phobius"/>
    </source>
</evidence>
<feature type="transmembrane region" description="Helical" evidence="1">
    <location>
        <begin position="121"/>
        <end position="142"/>
    </location>
</feature>
<reference evidence="2 3" key="1">
    <citation type="submission" date="2016-11" db="EMBL/GenBank/DDBJ databases">
        <authorList>
            <person name="Jaros S."/>
            <person name="Januszkiewicz K."/>
            <person name="Wedrychowicz H."/>
        </authorList>
    </citation>
    <scope>NUCLEOTIDE SEQUENCE [LARGE SCALE GENOMIC DNA]</scope>
    <source>
        <strain evidence="2 3">KHT3</strain>
    </source>
</reference>
<dbReference type="EMBL" id="FRBD01000022">
    <property type="protein sequence ID" value="SHL10250.1"/>
    <property type="molecule type" value="Genomic_DNA"/>
</dbReference>